<reference evidence="2 3" key="1">
    <citation type="submission" date="2024-07" db="EMBL/GenBank/DDBJ databases">
        <title>Section-level genome sequencing and comparative genomics of Aspergillus sections Usti and Cavernicolus.</title>
        <authorList>
            <consortium name="Lawrence Berkeley National Laboratory"/>
            <person name="Nybo J.L."/>
            <person name="Vesth T.C."/>
            <person name="Theobald S."/>
            <person name="Frisvad J.C."/>
            <person name="Larsen T.O."/>
            <person name="Kjaerboelling I."/>
            <person name="Rothschild-Mancinelli K."/>
            <person name="Lyhne E.K."/>
            <person name="Kogle M.E."/>
            <person name="Barry K."/>
            <person name="Clum A."/>
            <person name="Na H."/>
            <person name="Ledsgaard L."/>
            <person name="Lin J."/>
            <person name="Lipzen A."/>
            <person name="Kuo A."/>
            <person name="Riley R."/>
            <person name="Mondo S."/>
            <person name="LaButti K."/>
            <person name="Haridas S."/>
            <person name="Pangalinan J."/>
            <person name="Salamov A.A."/>
            <person name="Simmons B.A."/>
            <person name="Magnuson J.K."/>
            <person name="Chen J."/>
            <person name="Drula E."/>
            <person name="Henrissat B."/>
            <person name="Wiebenga A."/>
            <person name="Lubbers R.J."/>
            <person name="Gomes A.C."/>
            <person name="Makela M.R."/>
            <person name="Stajich J."/>
            <person name="Grigoriev I.V."/>
            <person name="Mortensen U.H."/>
            <person name="De vries R.P."/>
            <person name="Baker S.E."/>
            <person name="Andersen M.R."/>
        </authorList>
    </citation>
    <scope>NUCLEOTIDE SEQUENCE [LARGE SCALE GENOMIC DNA]</scope>
    <source>
        <strain evidence="2 3">CBS 600.67</strain>
    </source>
</reference>
<comment type="caution">
    <text evidence="2">The sequence shown here is derived from an EMBL/GenBank/DDBJ whole genome shotgun (WGS) entry which is preliminary data.</text>
</comment>
<gene>
    <name evidence="2" type="ORF">BDW59DRAFT_137717</name>
</gene>
<feature type="region of interest" description="Disordered" evidence="1">
    <location>
        <begin position="1"/>
        <end position="36"/>
    </location>
</feature>
<dbReference type="Proteomes" id="UP001610335">
    <property type="component" value="Unassembled WGS sequence"/>
</dbReference>
<accession>A0ABR4J2Z3</accession>
<evidence type="ECO:0000256" key="1">
    <source>
        <dbReference type="SAM" id="MobiDB-lite"/>
    </source>
</evidence>
<feature type="compositionally biased region" description="Polar residues" evidence="1">
    <location>
        <begin position="26"/>
        <end position="36"/>
    </location>
</feature>
<dbReference type="EMBL" id="JBFXLS010000002">
    <property type="protein sequence ID" value="KAL2834334.1"/>
    <property type="molecule type" value="Genomic_DNA"/>
</dbReference>
<evidence type="ECO:0000313" key="3">
    <source>
        <dbReference type="Proteomes" id="UP001610335"/>
    </source>
</evidence>
<protein>
    <submittedName>
        <fullName evidence="2">Uncharacterized protein</fullName>
    </submittedName>
</protein>
<name>A0ABR4J2Z3_9EURO</name>
<organism evidence="2 3">
    <name type="scientific">Aspergillus cavernicola</name>
    <dbReference type="NCBI Taxonomy" id="176166"/>
    <lineage>
        <taxon>Eukaryota</taxon>
        <taxon>Fungi</taxon>
        <taxon>Dikarya</taxon>
        <taxon>Ascomycota</taxon>
        <taxon>Pezizomycotina</taxon>
        <taxon>Eurotiomycetes</taxon>
        <taxon>Eurotiomycetidae</taxon>
        <taxon>Eurotiales</taxon>
        <taxon>Aspergillaceae</taxon>
        <taxon>Aspergillus</taxon>
        <taxon>Aspergillus subgen. Nidulantes</taxon>
    </lineage>
</organism>
<keyword evidence="3" id="KW-1185">Reference proteome</keyword>
<evidence type="ECO:0000313" key="2">
    <source>
        <dbReference type="EMBL" id="KAL2834334.1"/>
    </source>
</evidence>
<sequence length="54" mass="6236">MYQSGQIQSIPPERRSHHNAKMPECQNAQLKTPNPINPIQSNHTIYLCFIHIIP</sequence>
<proteinExistence type="predicted"/>